<protein>
    <submittedName>
        <fullName evidence="1">Uncharacterized protein</fullName>
    </submittedName>
</protein>
<dbReference type="Proteomes" id="UP000266723">
    <property type="component" value="Unassembled WGS sequence"/>
</dbReference>
<evidence type="ECO:0000313" key="1">
    <source>
        <dbReference type="EMBL" id="KAF3497163.1"/>
    </source>
</evidence>
<organism evidence="1 2">
    <name type="scientific">Brassica cretica</name>
    <name type="common">Mustard</name>
    <dbReference type="NCBI Taxonomy" id="69181"/>
    <lineage>
        <taxon>Eukaryota</taxon>
        <taxon>Viridiplantae</taxon>
        <taxon>Streptophyta</taxon>
        <taxon>Embryophyta</taxon>
        <taxon>Tracheophyta</taxon>
        <taxon>Spermatophyta</taxon>
        <taxon>Magnoliopsida</taxon>
        <taxon>eudicotyledons</taxon>
        <taxon>Gunneridae</taxon>
        <taxon>Pentapetalae</taxon>
        <taxon>rosids</taxon>
        <taxon>malvids</taxon>
        <taxon>Brassicales</taxon>
        <taxon>Brassicaceae</taxon>
        <taxon>Brassiceae</taxon>
        <taxon>Brassica</taxon>
    </lineage>
</organism>
<gene>
    <name evidence="1" type="ORF">DY000_02054067</name>
</gene>
<dbReference type="Gene3D" id="2.60.120.330">
    <property type="entry name" value="B-lactam Antibiotic, Isopenicillin N Synthase, Chain"/>
    <property type="match status" value="1"/>
</dbReference>
<dbReference type="InterPro" id="IPR027443">
    <property type="entry name" value="IPNS-like_sf"/>
</dbReference>
<proteinExistence type="predicted"/>
<name>A0ABQ7AHS9_BRACR</name>
<sequence>MLGQAVTCCKDAYPFQPRETLSLTLLGRVSSLLFTKLTSHPIRSVGRKLLGLIALALDLDEGFFEQIGALNDPAAVVRLLRYPGIYVHQTDSALAMEYRGSDQWKDR</sequence>
<reference evidence="1 2" key="1">
    <citation type="journal article" date="2020" name="BMC Genomics">
        <title>Intraspecific diversification of the crop wild relative Brassica cretica Lam. using demographic model selection.</title>
        <authorList>
            <person name="Kioukis A."/>
            <person name="Michalopoulou V.A."/>
            <person name="Briers L."/>
            <person name="Pirintsos S."/>
            <person name="Studholme D.J."/>
            <person name="Pavlidis P."/>
            <person name="Sarris P.F."/>
        </authorList>
    </citation>
    <scope>NUCLEOTIDE SEQUENCE [LARGE SCALE GENOMIC DNA]</scope>
    <source>
        <strain evidence="2">cv. PFS-1207/04</strain>
    </source>
</reference>
<accession>A0ABQ7AHS9</accession>
<evidence type="ECO:0000313" key="2">
    <source>
        <dbReference type="Proteomes" id="UP000266723"/>
    </source>
</evidence>
<keyword evidence="2" id="KW-1185">Reference proteome</keyword>
<dbReference type="SUPFAM" id="SSF51197">
    <property type="entry name" value="Clavaminate synthase-like"/>
    <property type="match status" value="1"/>
</dbReference>
<comment type="caution">
    <text evidence="1">The sequence shown here is derived from an EMBL/GenBank/DDBJ whole genome shotgun (WGS) entry which is preliminary data.</text>
</comment>
<dbReference type="EMBL" id="QGKV02002055">
    <property type="protein sequence ID" value="KAF3497163.1"/>
    <property type="molecule type" value="Genomic_DNA"/>
</dbReference>